<dbReference type="EMBL" id="MK460246">
    <property type="protein sequence ID" value="QAX95604.1"/>
    <property type="molecule type" value="Genomic_DNA"/>
</dbReference>
<evidence type="ECO:0000313" key="4">
    <source>
        <dbReference type="Proteomes" id="UP000290045"/>
    </source>
</evidence>
<feature type="coiled-coil region" evidence="1">
    <location>
        <begin position="29"/>
        <end position="63"/>
    </location>
</feature>
<proteinExistence type="predicted"/>
<dbReference type="Proteomes" id="UP000290045">
    <property type="component" value="Segment"/>
</dbReference>
<keyword evidence="1" id="KW-0175">Coiled coil</keyword>
<feature type="region of interest" description="Disordered" evidence="2">
    <location>
        <begin position="99"/>
        <end position="118"/>
    </location>
</feature>
<evidence type="ECO:0000256" key="1">
    <source>
        <dbReference type="SAM" id="Coils"/>
    </source>
</evidence>
<sequence>MQDDEFVRHMYEQQVAVATATERVQDRQIRLLLTQREIITEQLDQATRKRDQATRDVLSAQRVLDHMTQRPAAAMPTRDELAGWASTEHVNLGALGALLDDGKPPVDNGEGLADEAGK</sequence>
<gene>
    <name evidence="3" type="primary">65</name>
    <name evidence="3" type="ORF">SEA_NIBB_65</name>
</gene>
<dbReference type="GeneID" id="60325130"/>
<protein>
    <submittedName>
        <fullName evidence="3">Uncharacterized protein</fullName>
    </submittedName>
</protein>
<evidence type="ECO:0000313" key="3">
    <source>
        <dbReference type="EMBL" id="QAX95604.1"/>
    </source>
</evidence>
<accession>A0A411B5H5</accession>
<dbReference type="KEGG" id="vg:60325130"/>
<name>A0A411B5H5_9CAUD</name>
<keyword evidence="4" id="KW-1185">Reference proteome</keyword>
<reference evidence="3 4" key="1">
    <citation type="submission" date="2019-01" db="EMBL/GenBank/DDBJ databases">
        <authorList>
            <person name="Neitz A."/>
            <person name="Villela V."/>
            <person name="Anton S."/>
            <person name="Buhyoff S."/>
            <person name="Consani M."/>
            <person name="Davis D."/>
            <person name="Haas R."/>
            <person name="Heid C."/>
            <person name="Roop S."/>
            <person name="Braley A.B."/>
            <person name="Ettinger A.-S.H."/>
            <person name="Anders K.R."/>
            <person name="Garlena R.A."/>
            <person name="Russell D.A."/>
            <person name="Pope W.H."/>
            <person name="Jacobs-Sera D."/>
            <person name="Hendrix R.W."/>
            <person name="Hatfull G.F."/>
        </authorList>
    </citation>
    <scope>NUCLEOTIDE SEQUENCE [LARGE SCALE GENOMIC DNA]</scope>
</reference>
<organism evidence="3 4">
    <name type="scientific">Mycobacterium phage Nibb</name>
    <dbReference type="NCBI Taxonomy" id="2510585"/>
    <lineage>
        <taxon>Viruses</taxon>
        <taxon>Duplodnaviria</taxon>
        <taxon>Heunggongvirae</taxon>
        <taxon>Uroviricota</taxon>
        <taxon>Caudoviricetes</taxon>
        <taxon>Weiservirinae</taxon>
        <taxon>Anayavirus</taxon>
        <taxon>Anayavirus nibb</taxon>
    </lineage>
</organism>
<evidence type="ECO:0000256" key="2">
    <source>
        <dbReference type="SAM" id="MobiDB-lite"/>
    </source>
</evidence>
<dbReference type="RefSeq" id="YP_009953653.1">
    <property type="nucleotide sequence ID" value="NC_051624.1"/>
</dbReference>